<sequence length="40" mass="4585">MDAFWVLLFTTIFIAVTFAVGLNMNDDFGDPEDSRHPSFF</sequence>
<gene>
    <name evidence="1" type="ORF">HMPREF9708_01217</name>
</gene>
<reference evidence="1 2" key="1">
    <citation type="submission" date="2012-01" db="EMBL/GenBank/DDBJ databases">
        <title>The Genome Sequence of Facklamia languida CCUG 37842.</title>
        <authorList>
            <consortium name="The Broad Institute Genome Sequencing Platform"/>
            <person name="Earl A."/>
            <person name="Ward D."/>
            <person name="Feldgarden M."/>
            <person name="Gevers D."/>
            <person name="Huys G."/>
            <person name="Young S.K."/>
            <person name="Zeng Q."/>
            <person name="Gargeya S."/>
            <person name="Fitzgerald M."/>
            <person name="Haas B."/>
            <person name="Abouelleil A."/>
            <person name="Alvarado L."/>
            <person name="Arachchi H.M."/>
            <person name="Berlin A."/>
            <person name="Chapman S.B."/>
            <person name="Gearin G."/>
            <person name="Goldberg J."/>
            <person name="Griggs A."/>
            <person name="Gujja S."/>
            <person name="Hansen M."/>
            <person name="Heiman D."/>
            <person name="Howarth C."/>
            <person name="Larimer J."/>
            <person name="Lui A."/>
            <person name="MacDonald P.J.P."/>
            <person name="McCowen C."/>
            <person name="Montmayeur A."/>
            <person name="Murphy C."/>
            <person name="Neiman D."/>
            <person name="Pearson M."/>
            <person name="Priest M."/>
            <person name="Roberts A."/>
            <person name="Saif S."/>
            <person name="Shea T."/>
            <person name="Sisk P."/>
            <person name="Stolte C."/>
            <person name="Sykes S."/>
            <person name="Wortman J."/>
            <person name="Nusbaum C."/>
            <person name="Birren B."/>
        </authorList>
    </citation>
    <scope>NUCLEOTIDE SEQUENCE [LARGE SCALE GENOMIC DNA]</scope>
    <source>
        <strain evidence="1 2">CCUG 37842</strain>
    </source>
</reference>
<evidence type="ECO:0000313" key="1">
    <source>
        <dbReference type="EMBL" id="EHR36545.1"/>
    </source>
</evidence>
<evidence type="ECO:0000313" key="2">
    <source>
        <dbReference type="Proteomes" id="UP000006190"/>
    </source>
</evidence>
<dbReference type="PATRIC" id="fig|883113.3.peg.1213"/>
<dbReference type="Proteomes" id="UP000006190">
    <property type="component" value="Unassembled WGS sequence"/>
</dbReference>
<keyword evidence="2" id="KW-1185">Reference proteome</keyword>
<organism evidence="1 2">
    <name type="scientific">Facklamia languida CCUG 37842</name>
    <dbReference type="NCBI Taxonomy" id="883113"/>
    <lineage>
        <taxon>Bacteria</taxon>
        <taxon>Bacillati</taxon>
        <taxon>Bacillota</taxon>
        <taxon>Bacilli</taxon>
        <taxon>Lactobacillales</taxon>
        <taxon>Aerococcaceae</taxon>
        <taxon>Facklamia</taxon>
    </lineage>
</organism>
<dbReference type="AlphaFoldDB" id="H3NK28"/>
<dbReference type="HOGENOM" id="CLU_3289913_0_0_9"/>
<comment type="caution">
    <text evidence="1">The sequence shown here is derived from an EMBL/GenBank/DDBJ whole genome shotgun (WGS) entry which is preliminary data.</text>
</comment>
<name>H3NK28_9LACT</name>
<accession>H3NK28</accession>
<dbReference type="EMBL" id="AGEG01000014">
    <property type="protein sequence ID" value="EHR36545.1"/>
    <property type="molecule type" value="Genomic_DNA"/>
</dbReference>
<dbReference type="RefSeq" id="WP_006309416.1">
    <property type="nucleotide sequence ID" value="NZ_JH601133.1"/>
</dbReference>
<protein>
    <submittedName>
        <fullName evidence="1">Uncharacterized protein</fullName>
    </submittedName>
</protein>
<proteinExistence type="predicted"/>